<protein>
    <recommendedName>
        <fullName evidence="4">Protein kinase domain-containing protein</fullName>
    </recommendedName>
</protein>
<reference evidence="2" key="1">
    <citation type="journal article" date="2020" name="bioRxiv">
        <title>Comparative genomics of Chlamydomonas.</title>
        <authorList>
            <person name="Craig R.J."/>
            <person name="Hasan A.R."/>
            <person name="Ness R.W."/>
            <person name="Keightley P.D."/>
        </authorList>
    </citation>
    <scope>NUCLEOTIDE SEQUENCE</scope>
    <source>
        <strain evidence="2">CCAP 11/70</strain>
    </source>
</reference>
<comment type="caution">
    <text evidence="2">The sequence shown here is derived from an EMBL/GenBank/DDBJ whole genome shotgun (WGS) entry which is preliminary data.</text>
</comment>
<feature type="compositionally biased region" description="Low complexity" evidence="1">
    <location>
        <begin position="779"/>
        <end position="794"/>
    </location>
</feature>
<feature type="region of interest" description="Disordered" evidence="1">
    <location>
        <begin position="1"/>
        <end position="86"/>
    </location>
</feature>
<dbReference type="Proteomes" id="UP000612055">
    <property type="component" value="Unassembled WGS sequence"/>
</dbReference>
<sequence length="2005" mass="193464">MVKQKAGARGQGPPQPPPCEPRQPAPTPVTAGTEGGSAGATRAPAPAPAADPTAAAAFVACAATPSGARGKHKAKTGSKAKGKGKARATAEAAANAAAAAAAEARAATGAGAEAQGAPPQHTPQPCARAGCVPGASSPPGSGAGSPAAHVRCTLPPPDPRLCAWWRRGVEVAGWRLAELEAGGRLSACVVDAGMRLMLDELPAPVLPRIRVLPAGLLGALAAGARGAGPAGAPEGEGLSAAEVEALEAEALASDLLAAEYVLAPLHGPGTGPGAPLPLPAPRPRHWSLLVAAHAGAALGAGGQAGGEGKGAGAGGGSPMLLHLDSDEGGAGGGGGGGAGALRCTGQGHGGALLEAAAEALRGLLAQVAAAAVSPGCPSPPPDTASLLPLLRLAPRLPQQPSPGGPEGGPMALAFAEFLAAANPRALGRRGAGAEGVFAEGLCPTAAHAPAFLRRQPPWLPPCAAQALRLRLRRALAGRLRAAIPGSREGRTPQQQQALKSLAAIASSRPKAAGKAFLSPAAHAAALVAEAAERGEGTQEAELAGAGAAACAGTAAPGAAAVGAPRERSMKRPDCDPTAAPLPRTQRAEEAQAQAEAQAEAQAAAGGGAGEPKVKRRRRAPDAAGDLAAAAAPPALPADTDGPGPDPALAPAQRAAAPGAARGGCAAEAAAAGRADAPAQVAEPAPVLAPAQAPGPPQLPPTTCTSRGDTGPCPNSNGNSSRERCASSASGSGRGGSRGGDKSSSGDSSGSGASSGGGARPGGSQAASGRKGSGEGGGPSAHAPAQVVQAQAADGGAAGAPGSKRPRWSPGGPDGPPAPVLASGCETTGAGTRAAAEGMAAKGQGRAGRGAAHRAGEGARGAAPGSAGRAGSPGGRAGGGAQQAQHADDLRGPAHGQGSLVRPAARCPPCRCGTCWGCAAAACLLPGWGLTGDTREDGGEGLAAPALRWALRRLGYLEGAARAAGPVPPEPQPPNAWWPRPRFPLPTPLPHAADWPGLAWAGGLPGRGARELGALAREAARAAVHGAEPGAVEPGGGEESLEAEAAACCVGLLVDAVLGAGAGGVERADAGAGAAAVGPLEAAAGAAQRLAGLLELGPGRPRRGLRGGQAGEGAEASCPGGGRLPPASAAALGAVQALAAAGALDASLLPAPAPSTAAALHLADSRLRGALRRAAAAAGALAGAALATLTGSGERAGALGARPATTPSTGPGQGPAHAQAPPHGGRRALVWSPQEGLGPGGGRPSALRQVAARLRGQAEAAEAEAGACAPASGESLEAALATLAEAVAAARGLEAGRGKARRERCRESPAVLAPFLRAGEPLAALEGAAARQLLRRGWPEAHAAAAGAEVAELLCAATEPTAGLGAAVEAAGALAAMLGAHDTVAPPLALPGAVLPGALGALLRAEAEGSLRVPVLAARLALCGRRRDGPGQAAAYWGALARLLGRGAELLEAAAASVEAAGEAGVEDEEKEEEEPCRSPAVEQVPAAAAALLEASGPASGARPGLGAGEAAACLDLPHLPGRGCGRGRGRGSRCLGGPTMDLSAAPAAGGPSPSPSPSASPSASASSCGSSAQPEAPTWLQRPGPGPGPEAVELWRLGEVAELGRSGAVALVDPWGPLPPGLGPEGGGGGALHPPPPPPHLEARLARLLAERRPHPTQGQVQVQQVQQGQGPPALLLTLPYGFPAQPSAQTPAGSAAAARLAHARAAVGSCLAAGLQPRCPQLLAVGGLVLAQGPGQEVVGVLWRTPPGPTLQEALRRLPERGPHPRSGGAAGGPLRSLPLPALAGAVADAACACAALAERGLVHGRVGCGAVLLVEGSPGCPPRGVLGDYGALRAVGSQAAAACTRGQADSHDCLPPEALLGPAPAPAWDAYGLGSMLLGALLGPGGAGGGAAVAQLLYPGGGEPEAQGPAEEAVRALAERVAVRLGPCGGAAEAEALVRLAAGALHPRPERRMTGACGGEEAGRCGAAMGAGGGVGPADWGRRMRAFAQRLRELGAGGAAAWG</sequence>
<feature type="compositionally biased region" description="Low complexity" evidence="1">
    <location>
        <begin position="621"/>
        <end position="691"/>
    </location>
</feature>
<feature type="compositionally biased region" description="Pro residues" evidence="1">
    <location>
        <begin position="13"/>
        <end position="27"/>
    </location>
</feature>
<feature type="compositionally biased region" description="Low complexity" evidence="1">
    <location>
        <begin position="39"/>
        <end position="65"/>
    </location>
</feature>
<feature type="compositionally biased region" description="Low complexity" evidence="1">
    <location>
        <begin position="823"/>
        <end position="843"/>
    </location>
</feature>
<feature type="compositionally biased region" description="Low complexity" evidence="1">
    <location>
        <begin position="590"/>
        <end position="603"/>
    </location>
</feature>
<accession>A0A835XPY7</accession>
<gene>
    <name evidence="2" type="ORF">HYH03_015105</name>
</gene>
<feature type="compositionally biased region" description="Low complexity" evidence="1">
    <location>
        <begin position="741"/>
        <end position="751"/>
    </location>
</feature>
<feature type="region of interest" description="Disordered" evidence="1">
    <location>
        <begin position="1195"/>
        <end position="1244"/>
    </location>
</feature>
<feature type="compositionally biased region" description="Acidic residues" evidence="1">
    <location>
        <begin position="1464"/>
        <end position="1474"/>
    </location>
</feature>
<feature type="region of interest" description="Disordered" evidence="1">
    <location>
        <begin position="110"/>
        <end position="147"/>
    </location>
</feature>
<keyword evidence="3" id="KW-1185">Reference proteome</keyword>
<feature type="compositionally biased region" description="Polar residues" evidence="1">
    <location>
        <begin position="701"/>
        <end position="718"/>
    </location>
</feature>
<dbReference type="Gene3D" id="1.10.510.10">
    <property type="entry name" value="Transferase(Phosphotransferase) domain 1"/>
    <property type="match status" value="1"/>
</dbReference>
<proteinExistence type="predicted"/>
<feature type="region of interest" description="Disordered" evidence="1">
    <location>
        <begin position="1097"/>
        <end position="1120"/>
    </location>
</feature>
<feature type="compositionally biased region" description="Basic residues" evidence="1">
    <location>
        <begin position="69"/>
        <end position="86"/>
    </location>
</feature>
<feature type="region of interest" description="Disordered" evidence="1">
    <location>
        <begin position="1535"/>
        <end position="1591"/>
    </location>
</feature>
<evidence type="ECO:0008006" key="4">
    <source>
        <dbReference type="Google" id="ProtNLM"/>
    </source>
</evidence>
<feature type="compositionally biased region" description="Low complexity" evidence="1">
    <location>
        <begin position="1213"/>
        <end position="1222"/>
    </location>
</feature>
<dbReference type="EMBL" id="JAEHOE010000116">
    <property type="protein sequence ID" value="KAG2486141.1"/>
    <property type="molecule type" value="Genomic_DNA"/>
</dbReference>
<evidence type="ECO:0000313" key="3">
    <source>
        <dbReference type="Proteomes" id="UP000612055"/>
    </source>
</evidence>
<feature type="region of interest" description="Disordered" evidence="1">
    <location>
        <begin position="1460"/>
        <end position="1481"/>
    </location>
</feature>
<evidence type="ECO:0000256" key="1">
    <source>
        <dbReference type="SAM" id="MobiDB-lite"/>
    </source>
</evidence>
<feature type="compositionally biased region" description="Low complexity" evidence="1">
    <location>
        <begin position="133"/>
        <end position="147"/>
    </location>
</feature>
<feature type="compositionally biased region" description="Low complexity" evidence="1">
    <location>
        <begin position="859"/>
        <end position="869"/>
    </location>
</feature>
<evidence type="ECO:0000313" key="2">
    <source>
        <dbReference type="EMBL" id="KAG2486141.1"/>
    </source>
</evidence>
<dbReference type="InterPro" id="IPR011009">
    <property type="entry name" value="Kinase-like_dom_sf"/>
</dbReference>
<feature type="compositionally biased region" description="Basic and acidic residues" evidence="1">
    <location>
        <begin position="564"/>
        <end position="574"/>
    </location>
</feature>
<organism evidence="2 3">
    <name type="scientific">Edaphochlamys debaryana</name>
    <dbReference type="NCBI Taxonomy" id="47281"/>
    <lineage>
        <taxon>Eukaryota</taxon>
        <taxon>Viridiplantae</taxon>
        <taxon>Chlorophyta</taxon>
        <taxon>core chlorophytes</taxon>
        <taxon>Chlorophyceae</taxon>
        <taxon>CS clade</taxon>
        <taxon>Chlamydomonadales</taxon>
        <taxon>Chlamydomonadales incertae sedis</taxon>
        <taxon>Edaphochlamys</taxon>
    </lineage>
</organism>
<feature type="region of interest" description="Disordered" evidence="1">
    <location>
        <begin position="561"/>
        <end position="901"/>
    </location>
</feature>
<feature type="compositionally biased region" description="Gly residues" evidence="1">
    <location>
        <begin position="870"/>
        <end position="880"/>
    </location>
</feature>
<feature type="compositionally biased region" description="Low complexity" evidence="1">
    <location>
        <begin position="1535"/>
        <end position="1551"/>
    </location>
</feature>
<name>A0A835XPY7_9CHLO</name>
<feature type="compositionally biased region" description="Low complexity" evidence="1">
    <location>
        <begin position="1559"/>
        <end position="1572"/>
    </location>
</feature>
<dbReference type="SUPFAM" id="SSF56112">
    <property type="entry name" value="Protein kinase-like (PK-like)"/>
    <property type="match status" value="1"/>
</dbReference>
<feature type="region of interest" description="Disordered" evidence="1">
    <location>
        <begin position="1619"/>
        <end position="1640"/>
    </location>
</feature>